<protein>
    <recommendedName>
        <fullName evidence="7">DoxX subfamily</fullName>
    </recommendedName>
</protein>
<dbReference type="EMBL" id="VSSQ01000671">
    <property type="protein sequence ID" value="MPL99520.1"/>
    <property type="molecule type" value="Genomic_DNA"/>
</dbReference>
<feature type="transmembrane region" description="Helical" evidence="5">
    <location>
        <begin position="51"/>
        <end position="72"/>
    </location>
</feature>
<comment type="subcellular location">
    <subcellularLocation>
        <location evidence="1">Membrane</location>
        <topology evidence="1">Multi-pass membrane protein</topology>
    </subcellularLocation>
</comment>
<comment type="caution">
    <text evidence="6">The sequence shown here is derived from an EMBL/GenBank/DDBJ whole genome shotgun (WGS) entry which is preliminary data.</text>
</comment>
<evidence type="ECO:0000256" key="2">
    <source>
        <dbReference type="ARBA" id="ARBA00022692"/>
    </source>
</evidence>
<evidence type="ECO:0008006" key="7">
    <source>
        <dbReference type="Google" id="ProtNLM"/>
    </source>
</evidence>
<dbReference type="InterPro" id="IPR032808">
    <property type="entry name" value="DoxX"/>
</dbReference>
<sequence length="163" mass="18686">MSKNLAYSRSQLTWLVILRVLIGWYFLYEGLTKIMATNWSSYAYLRDSKGIFAPFFTMLTDYPLVMDVVNAINMYGLTAIGLCLILGCFVKYANIGAIALLTLYYLSHPPLIDVHYLIRPEGSYMWVDKNLIMLCAIVVLMLFPTSKEIGIDRFLCRKKLSNN</sequence>
<evidence type="ECO:0000256" key="4">
    <source>
        <dbReference type="ARBA" id="ARBA00023136"/>
    </source>
</evidence>
<keyword evidence="3 5" id="KW-1133">Transmembrane helix</keyword>
<feature type="transmembrane region" description="Helical" evidence="5">
    <location>
        <begin position="79"/>
        <end position="106"/>
    </location>
</feature>
<evidence type="ECO:0000256" key="3">
    <source>
        <dbReference type="ARBA" id="ARBA00022989"/>
    </source>
</evidence>
<evidence type="ECO:0000256" key="1">
    <source>
        <dbReference type="ARBA" id="ARBA00004141"/>
    </source>
</evidence>
<reference evidence="6" key="1">
    <citation type="submission" date="2019-08" db="EMBL/GenBank/DDBJ databases">
        <authorList>
            <person name="Kucharzyk K."/>
            <person name="Murdoch R.W."/>
            <person name="Higgins S."/>
            <person name="Loffler F."/>
        </authorList>
    </citation>
    <scope>NUCLEOTIDE SEQUENCE</scope>
</reference>
<feature type="transmembrane region" description="Helical" evidence="5">
    <location>
        <begin position="12"/>
        <end position="31"/>
    </location>
</feature>
<name>A0A644W7R3_9ZZZZ</name>
<dbReference type="Pfam" id="PF07681">
    <property type="entry name" value="DoxX"/>
    <property type="match status" value="1"/>
</dbReference>
<gene>
    <name evidence="6" type="ORF">SDC9_45738</name>
</gene>
<organism evidence="6">
    <name type="scientific">bioreactor metagenome</name>
    <dbReference type="NCBI Taxonomy" id="1076179"/>
    <lineage>
        <taxon>unclassified sequences</taxon>
        <taxon>metagenomes</taxon>
        <taxon>ecological metagenomes</taxon>
    </lineage>
</organism>
<evidence type="ECO:0000256" key="5">
    <source>
        <dbReference type="SAM" id="Phobius"/>
    </source>
</evidence>
<feature type="transmembrane region" description="Helical" evidence="5">
    <location>
        <begin position="126"/>
        <end position="143"/>
    </location>
</feature>
<keyword evidence="2 5" id="KW-0812">Transmembrane</keyword>
<dbReference type="GO" id="GO:0016020">
    <property type="term" value="C:membrane"/>
    <property type="evidence" value="ECO:0007669"/>
    <property type="project" value="UniProtKB-SubCell"/>
</dbReference>
<accession>A0A644W7R3</accession>
<proteinExistence type="predicted"/>
<dbReference type="AlphaFoldDB" id="A0A644W7R3"/>
<keyword evidence="4 5" id="KW-0472">Membrane</keyword>
<evidence type="ECO:0000313" key="6">
    <source>
        <dbReference type="EMBL" id="MPL99520.1"/>
    </source>
</evidence>